<dbReference type="SMART" id="SM00270">
    <property type="entry name" value="ChtBD1"/>
    <property type="match status" value="2"/>
</dbReference>
<evidence type="ECO:0000256" key="2">
    <source>
        <dbReference type="PROSITE-ProRule" id="PRU00261"/>
    </source>
</evidence>
<evidence type="ECO:0000313" key="4">
    <source>
        <dbReference type="EMBL" id="KAG5187183.1"/>
    </source>
</evidence>
<organism evidence="4 5">
    <name type="scientific">Tribonema minus</name>
    <dbReference type="NCBI Taxonomy" id="303371"/>
    <lineage>
        <taxon>Eukaryota</taxon>
        <taxon>Sar</taxon>
        <taxon>Stramenopiles</taxon>
        <taxon>Ochrophyta</taxon>
        <taxon>PX clade</taxon>
        <taxon>Xanthophyceae</taxon>
        <taxon>Tribonematales</taxon>
        <taxon>Tribonemataceae</taxon>
        <taxon>Tribonema</taxon>
    </lineage>
</organism>
<dbReference type="PROSITE" id="PS00026">
    <property type="entry name" value="CHIT_BIND_I_1"/>
    <property type="match status" value="1"/>
</dbReference>
<dbReference type="GO" id="GO:0008061">
    <property type="term" value="F:chitin binding"/>
    <property type="evidence" value="ECO:0007669"/>
    <property type="project" value="UniProtKB-UniRule"/>
</dbReference>
<gene>
    <name evidence="4" type="ORF">JKP88DRAFT_178972</name>
</gene>
<evidence type="ECO:0000256" key="1">
    <source>
        <dbReference type="ARBA" id="ARBA00022669"/>
    </source>
</evidence>
<dbReference type="InterPro" id="IPR018371">
    <property type="entry name" value="Chitin-binding_1_CS"/>
</dbReference>
<accession>A0A835Z663</accession>
<comment type="caution">
    <text evidence="2">Lacks conserved residue(s) required for the propagation of feature annotation.</text>
</comment>
<dbReference type="Gene3D" id="3.30.60.10">
    <property type="entry name" value="Endochitinase-like"/>
    <property type="match status" value="2"/>
</dbReference>
<proteinExistence type="predicted"/>
<keyword evidence="1 2" id="KW-0147">Chitin-binding</keyword>
<name>A0A835Z663_9STRA</name>
<dbReference type="InterPro" id="IPR036861">
    <property type="entry name" value="Endochitinase-like_sf"/>
</dbReference>
<comment type="caution">
    <text evidence="4">The sequence shown here is derived from an EMBL/GenBank/DDBJ whole genome shotgun (WGS) entry which is preliminary data.</text>
</comment>
<keyword evidence="5" id="KW-1185">Reference proteome</keyword>
<feature type="disulfide bond" evidence="2">
    <location>
        <begin position="49"/>
        <end position="63"/>
    </location>
</feature>
<dbReference type="Pfam" id="PF00187">
    <property type="entry name" value="Chitin_bind_1"/>
    <property type="match status" value="1"/>
</dbReference>
<feature type="domain" description="Chitin-binding type-1" evidence="3">
    <location>
        <begin position="30"/>
        <end position="70"/>
    </location>
</feature>
<dbReference type="AlphaFoldDB" id="A0A835Z663"/>
<evidence type="ECO:0000259" key="3">
    <source>
        <dbReference type="PROSITE" id="PS50941"/>
    </source>
</evidence>
<evidence type="ECO:0000313" key="5">
    <source>
        <dbReference type="Proteomes" id="UP000664859"/>
    </source>
</evidence>
<feature type="non-terminal residue" evidence="4">
    <location>
        <position position="1"/>
    </location>
</feature>
<dbReference type="OrthoDB" id="43722at2759"/>
<protein>
    <recommendedName>
        <fullName evidence="3">Chitin-binding type-1 domain-containing protein</fullName>
    </recommendedName>
</protein>
<dbReference type="PROSITE" id="PS50941">
    <property type="entry name" value="CHIT_BIND_I_2"/>
    <property type="match status" value="1"/>
</dbReference>
<dbReference type="InterPro" id="IPR001002">
    <property type="entry name" value="Chitin-bd_1"/>
</dbReference>
<dbReference type="EMBL" id="JAFCMP010000092">
    <property type="protein sequence ID" value="KAG5187183.1"/>
    <property type="molecule type" value="Genomic_DNA"/>
</dbReference>
<dbReference type="Proteomes" id="UP000664859">
    <property type="component" value="Unassembled WGS sequence"/>
</dbReference>
<dbReference type="SUPFAM" id="SSF57016">
    <property type="entry name" value="Plant lectins/antimicrobial peptides"/>
    <property type="match status" value="2"/>
</dbReference>
<sequence length="70" mass="7302">GVCSDPKLCCSKYGYCGSTADYCAVVVIPNATCGNGNRGNRICFDSTHCCSQYGYCDSGPDYCTSGTCGK</sequence>
<reference evidence="4" key="1">
    <citation type="submission" date="2021-02" db="EMBL/GenBank/DDBJ databases">
        <title>First Annotated Genome of the Yellow-green Alga Tribonema minus.</title>
        <authorList>
            <person name="Mahan K.M."/>
        </authorList>
    </citation>
    <scope>NUCLEOTIDE SEQUENCE</scope>
    <source>
        <strain evidence="4">UTEX B ZZ1240</strain>
    </source>
</reference>
<keyword evidence="2" id="KW-1015">Disulfide bond</keyword>